<feature type="transmembrane region" description="Helical" evidence="1">
    <location>
        <begin position="6"/>
        <end position="26"/>
    </location>
</feature>
<name>A0AB73I8M5_9BURK</name>
<reference evidence="2" key="1">
    <citation type="submission" date="2023-07" db="EMBL/GenBank/DDBJ databases">
        <title>Sorghum-associated microbial communities from plants grown in Nebraska, USA.</title>
        <authorList>
            <person name="Schachtman D."/>
        </authorList>
    </citation>
    <scope>NUCLEOTIDE SEQUENCE</scope>
    <source>
        <strain evidence="2">DS1061</strain>
    </source>
</reference>
<keyword evidence="1" id="KW-0812">Transmembrane</keyword>
<dbReference type="EMBL" id="JAURTK010000002">
    <property type="protein sequence ID" value="MDP9646318.1"/>
    <property type="molecule type" value="Genomic_DNA"/>
</dbReference>
<comment type="caution">
    <text evidence="2">The sequence shown here is derived from an EMBL/GenBank/DDBJ whole genome shotgun (WGS) entry which is preliminary data.</text>
</comment>
<dbReference type="AlphaFoldDB" id="A0AB73I8M5"/>
<accession>A0AB73I8M5</accession>
<organism evidence="2 3">
    <name type="scientific">Paraburkholderia caledonica</name>
    <dbReference type="NCBI Taxonomy" id="134536"/>
    <lineage>
        <taxon>Bacteria</taxon>
        <taxon>Pseudomonadati</taxon>
        <taxon>Pseudomonadota</taxon>
        <taxon>Betaproteobacteria</taxon>
        <taxon>Burkholderiales</taxon>
        <taxon>Burkholderiaceae</taxon>
        <taxon>Paraburkholderia</taxon>
    </lineage>
</organism>
<proteinExistence type="predicted"/>
<gene>
    <name evidence="2" type="ORF">J2793_001751</name>
</gene>
<evidence type="ECO:0000313" key="2">
    <source>
        <dbReference type="EMBL" id="MDP9646318.1"/>
    </source>
</evidence>
<keyword evidence="1" id="KW-1133">Transmembrane helix</keyword>
<dbReference type="Proteomes" id="UP001229486">
    <property type="component" value="Unassembled WGS sequence"/>
</dbReference>
<keyword evidence="1" id="KW-0472">Membrane</keyword>
<evidence type="ECO:0000256" key="1">
    <source>
        <dbReference type="SAM" id="Phobius"/>
    </source>
</evidence>
<protein>
    <submittedName>
        <fullName evidence="2">Uncharacterized protein</fullName>
    </submittedName>
</protein>
<evidence type="ECO:0000313" key="3">
    <source>
        <dbReference type="Proteomes" id="UP001229486"/>
    </source>
</evidence>
<sequence length="31" mass="3530">MHFLLPAGWFDWTLGGGFSFVFLWLISVPST</sequence>